<dbReference type="AlphaFoldDB" id="A0A2K2DC66"/>
<evidence type="ECO:0000313" key="2">
    <source>
        <dbReference type="EnsemblPlants" id="PNT71859"/>
    </source>
</evidence>
<evidence type="ECO:0000313" key="3">
    <source>
        <dbReference type="Proteomes" id="UP000008810"/>
    </source>
</evidence>
<reference evidence="2" key="3">
    <citation type="submission" date="2018-08" db="UniProtKB">
        <authorList>
            <consortium name="EnsemblPlants"/>
        </authorList>
    </citation>
    <scope>IDENTIFICATION</scope>
    <source>
        <strain evidence="2">cv. Bd21</strain>
    </source>
</reference>
<sequence length="94" mass="10542">MKRRQPPWHSIQSTMLPLLKKKRLHLTQPPPPWCSRICLHAHQVQPHDGLLASSFSEPASSEDCSPACGRCSTYCLQGLLLQILVLHCFTSLLA</sequence>
<keyword evidence="3" id="KW-1185">Reference proteome</keyword>
<reference evidence="1 2" key="1">
    <citation type="journal article" date="2010" name="Nature">
        <title>Genome sequencing and analysis of the model grass Brachypodium distachyon.</title>
        <authorList>
            <consortium name="International Brachypodium Initiative"/>
        </authorList>
    </citation>
    <scope>NUCLEOTIDE SEQUENCE [LARGE SCALE GENOMIC DNA]</scope>
    <source>
        <strain evidence="1 2">Bd21</strain>
    </source>
</reference>
<dbReference type="InParanoid" id="A0A2K2DC66"/>
<evidence type="ECO:0000313" key="1">
    <source>
        <dbReference type="EMBL" id="PNT71859.1"/>
    </source>
</evidence>
<gene>
    <name evidence="1" type="ORF">BRADI_2g36501v3</name>
</gene>
<name>A0A2K2DC66_BRADI</name>
<dbReference type="EnsemblPlants" id="PNT71859">
    <property type="protein sequence ID" value="PNT71859"/>
    <property type="gene ID" value="BRADI_2g36501v3"/>
</dbReference>
<protein>
    <submittedName>
        <fullName evidence="1 2">Uncharacterized protein</fullName>
    </submittedName>
</protein>
<organism evidence="1">
    <name type="scientific">Brachypodium distachyon</name>
    <name type="common">Purple false brome</name>
    <name type="synonym">Trachynia distachya</name>
    <dbReference type="NCBI Taxonomy" id="15368"/>
    <lineage>
        <taxon>Eukaryota</taxon>
        <taxon>Viridiplantae</taxon>
        <taxon>Streptophyta</taxon>
        <taxon>Embryophyta</taxon>
        <taxon>Tracheophyta</taxon>
        <taxon>Spermatophyta</taxon>
        <taxon>Magnoliopsida</taxon>
        <taxon>Liliopsida</taxon>
        <taxon>Poales</taxon>
        <taxon>Poaceae</taxon>
        <taxon>BOP clade</taxon>
        <taxon>Pooideae</taxon>
        <taxon>Stipodae</taxon>
        <taxon>Brachypodieae</taxon>
        <taxon>Brachypodium</taxon>
    </lineage>
</organism>
<accession>A0A2K2DC66</accession>
<dbReference type="Proteomes" id="UP000008810">
    <property type="component" value="Chromosome 2"/>
</dbReference>
<reference evidence="1" key="2">
    <citation type="submission" date="2017-06" db="EMBL/GenBank/DDBJ databases">
        <title>WGS assembly of Brachypodium distachyon.</title>
        <authorList>
            <consortium name="The International Brachypodium Initiative"/>
            <person name="Lucas S."/>
            <person name="Harmon-Smith M."/>
            <person name="Lail K."/>
            <person name="Tice H."/>
            <person name="Grimwood J."/>
            <person name="Bruce D."/>
            <person name="Barry K."/>
            <person name="Shu S."/>
            <person name="Lindquist E."/>
            <person name="Wang M."/>
            <person name="Pitluck S."/>
            <person name="Vogel J.P."/>
            <person name="Garvin D.F."/>
            <person name="Mockler T.C."/>
            <person name="Schmutz J."/>
            <person name="Rokhsar D."/>
            <person name="Bevan M.W."/>
        </authorList>
    </citation>
    <scope>NUCLEOTIDE SEQUENCE</scope>
    <source>
        <strain evidence="1">Bd21</strain>
    </source>
</reference>
<dbReference type="Gramene" id="PNT71859">
    <property type="protein sequence ID" value="PNT71859"/>
    <property type="gene ID" value="BRADI_2g36501v3"/>
</dbReference>
<proteinExistence type="predicted"/>
<dbReference type="EMBL" id="CM000881">
    <property type="protein sequence ID" value="PNT71859.1"/>
    <property type="molecule type" value="Genomic_DNA"/>
</dbReference>